<protein>
    <submittedName>
        <fullName evidence="2">Uncharacterized protein</fullName>
    </submittedName>
</protein>
<proteinExistence type="predicted"/>
<accession>A0A915K968</accession>
<dbReference type="Proteomes" id="UP000887565">
    <property type="component" value="Unplaced"/>
</dbReference>
<evidence type="ECO:0000313" key="1">
    <source>
        <dbReference type="Proteomes" id="UP000887565"/>
    </source>
</evidence>
<organism evidence="1 2">
    <name type="scientific">Romanomermis culicivorax</name>
    <name type="common">Nematode worm</name>
    <dbReference type="NCBI Taxonomy" id="13658"/>
    <lineage>
        <taxon>Eukaryota</taxon>
        <taxon>Metazoa</taxon>
        <taxon>Ecdysozoa</taxon>
        <taxon>Nematoda</taxon>
        <taxon>Enoplea</taxon>
        <taxon>Dorylaimia</taxon>
        <taxon>Mermithida</taxon>
        <taxon>Mermithoidea</taxon>
        <taxon>Mermithidae</taxon>
        <taxon>Romanomermis</taxon>
    </lineage>
</organism>
<dbReference type="WBParaSite" id="nRc.2.0.1.t35288-RA">
    <property type="protein sequence ID" value="nRc.2.0.1.t35288-RA"/>
    <property type="gene ID" value="nRc.2.0.1.g35288"/>
</dbReference>
<reference evidence="2" key="1">
    <citation type="submission" date="2022-11" db="UniProtKB">
        <authorList>
            <consortium name="WormBaseParasite"/>
        </authorList>
    </citation>
    <scope>IDENTIFICATION</scope>
</reference>
<dbReference type="AlphaFoldDB" id="A0A915K968"/>
<sequence length="320" mass="36503">MADANCTYTVEESQHCFTIHGKCQKMNRLVVPGDRIRCEDLDYMELCSPPSLCQNDLGQTFPEVGHALVDCQYSKPVTIKGCQGTDYGCRKLMRITSKLVGLKPKCKNFIYWVACPEQICRDSRQSKHDPESDISTPCPFEGCDGKFDHWNVGKENWTDYEKTLYDAEVPEIFREFVDQAEGIVTTGSATKLECTYRTINGPCHFQKVMHKNQKKLTCLYFEDRIQVNNGAIGCESMIRSMKPCPLSECRKKCDEVLPPWSSWGPCSASCRSEDADYLGRSSQPFRMRHRFDDQRVRTGCKLTESIYCSNLPLCPPTKNI</sequence>
<name>A0A915K968_ROMCU</name>
<keyword evidence="1" id="KW-1185">Reference proteome</keyword>
<evidence type="ECO:0000313" key="2">
    <source>
        <dbReference type="WBParaSite" id="nRc.2.0.1.t35288-RA"/>
    </source>
</evidence>